<name>A0ABT4RJH5_9ACTN</name>
<dbReference type="InterPro" id="IPR025847">
    <property type="entry name" value="MEDS_domain"/>
</dbReference>
<evidence type="ECO:0000313" key="4">
    <source>
        <dbReference type="EMBL" id="MDA0138712.1"/>
    </source>
</evidence>
<keyword evidence="1" id="KW-0723">Serine/threonine-protein kinase</keyword>
<comment type="caution">
    <text evidence="4">The sequence shown here is derived from an EMBL/GenBank/DDBJ whole genome shotgun (WGS) entry which is preliminary data.</text>
</comment>
<gene>
    <name evidence="4" type="ORF">OJ962_14505</name>
</gene>
<dbReference type="PANTHER" id="PTHR35526:SF3">
    <property type="entry name" value="ANTI-SIGMA-F FACTOR RSBW"/>
    <property type="match status" value="1"/>
</dbReference>
<dbReference type="InterPro" id="IPR003594">
    <property type="entry name" value="HATPase_dom"/>
</dbReference>
<dbReference type="CDD" id="cd16936">
    <property type="entry name" value="HATPase_RsbW-like"/>
    <property type="match status" value="1"/>
</dbReference>
<sequence length="305" mass="32204">MPTTIAPHAVATGDHVVQLYERDSQLIDGVSAYLSEGLRSGATGIVIATEAHRAALESDLRDAGVDATAAVEDGTLLWLDAAATLKRITTDDGVDPDAFFAHIGGLVEAAGAHGQPVRLFGEMVALLWEAGSVVAAVDLETLWNQLGERMPFSLYCAYHSDCVAADEVERVCHLHSAVVAHTDPTDRWPLASDHAAAREARGLVVDALHRLGHQGETLANARLVVTELVANAVIHGHPQVTVSLRSHGTTVRLLVADGSPTMPVIREATSTSTSGRGLQLVDALATRWGAHRTPAGKVIWAELSG</sequence>
<evidence type="ECO:0000313" key="5">
    <source>
        <dbReference type="Proteomes" id="UP001147700"/>
    </source>
</evidence>
<dbReference type="PANTHER" id="PTHR35526">
    <property type="entry name" value="ANTI-SIGMA-F FACTOR RSBW-RELATED"/>
    <property type="match status" value="1"/>
</dbReference>
<protein>
    <submittedName>
        <fullName evidence="4">MEDS domain-containing protein</fullName>
    </submittedName>
</protein>
<feature type="domain" description="Histidine kinase/HSP90-like ATPase" evidence="2">
    <location>
        <begin position="191"/>
        <end position="301"/>
    </location>
</feature>
<dbReference type="Pfam" id="PF13581">
    <property type="entry name" value="HATPase_c_2"/>
    <property type="match status" value="1"/>
</dbReference>
<dbReference type="Gene3D" id="3.30.565.10">
    <property type="entry name" value="Histidine kinase-like ATPase, C-terminal domain"/>
    <property type="match status" value="1"/>
</dbReference>
<keyword evidence="1" id="KW-0808">Transferase</keyword>
<evidence type="ECO:0000259" key="3">
    <source>
        <dbReference type="Pfam" id="PF14417"/>
    </source>
</evidence>
<reference evidence="4" key="1">
    <citation type="submission" date="2022-10" db="EMBL/GenBank/DDBJ databases">
        <title>The WGS of Solirubrobacter sp. CPCC 204708.</title>
        <authorList>
            <person name="Jiang Z."/>
        </authorList>
    </citation>
    <scope>NUCLEOTIDE SEQUENCE</scope>
    <source>
        <strain evidence="4">CPCC 204708</strain>
    </source>
</reference>
<accession>A0ABT4RJH5</accession>
<keyword evidence="5" id="KW-1185">Reference proteome</keyword>
<evidence type="ECO:0000259" key="2">
    <source>
        <dbReference type="Pfam" id="PF13581"/>
    </source>
</evidence>
<organism evidence="4 5">
    <name type="scientific">Solirubrobacter deserti</name>
    <dbReference type="NCBI Taxonomy" id="2282478"/>
    <lineage>
        <taxon>Bacteria</taxon>
        <taxon>Bacillati</taxon>
        <taxon>Actinomycetota</taxon>
        <taxon>Thermoleophilia</taxon>
        <taxon>Solirubrobacterales</taxon>
        <taxon>Solirubrobacteraceae</taxon>
        <taxon>Solirubrobacter</taxon>
    </lineage>
</organism>
<dbReference type="SUPFAM" id="SSF55874">
    <property type="entry name" value="ATPase domain of HSP90 chaperone/DNA topoisomerase II/histidine kinase"/>
    <property type="match status" value="1"/>
</dbReference>
<dbReference type="InterPro" id="IPR036890">
    <property type="entry name" value="HATPase_C_sf"/>
</dbReference>
<dbReference type="Proteomes" id="UP001147700">
    <property type="component" value="Unassembled WGS sequence"/>
</dbReference>
<proteinExistence type="predicted"/>
<keyword evidence="1" id="KW-0418">Kinase</keyword>
<feature type="domain" description="MEDS" evidence="3">
    <location>
        <begin position="14"/>
        <end position="175"/>
    </location>
</feature>
<dbReference type="RefSeq" id="WP_270006420.1">
    <property type="nucleotide sequence ID" value="NZ_JAPCID010000018.1"/>
</dbReference>
<dbReference type="Pfam" id="PF14417">
    <property type="entry name" value="MEDS"/>
    <property type="match status" value="1"/>
</dbReference>
<dbReference type="InterPro" id="IPR050267">
    <property type="entry name" value="Anti-sigma-factor_SerPK"/>
</dbReference>
<evidence type="ECO:0000256" key="1">
    <source>
        <dbReference type="ARBA" id="ARBA00022527"/>
    </source>
</evidence>
<dbReference type="EMBL" id="JAPCID010000018">
    <property type="protein sequence ID" value="MDA0138712.1"/>
    <property type="molecule type" value="Genomic_DNA"/>
</dbReference>